<evidence type="ECO:0008006" key="9">
    <source>
        <dbReference type="Google" id="ProtNLM"/>
    </source>
</evidence>
<feature type="transmembrane region" description="Helical" evidence="6">
    <location>
        <begin position="341"/>
        <end position="364"/>
    </location>
</feature>
<feature type="transmembrane region" description="Helical" evidence="6">
    <location>
        <begin position="85"/>
        <end position="105"/>
    </location>
</feature>
<dbReference type="PANTHER" id="PTHR43124">
    <property type="entry name" value="PURINE EFFLUX PUMP PBUE"/>
    <property type="match status" value="1"/>
</dbReference>
<feature type="transmembrane region" description="Helical" evidence="6">
    <location>
        <begin position="174"/>
        <end position="194"/>
    </location>
</feature>
<feature type="transmembrane region" description="Helical" evidence="6">
    <location>
        <begin position="308"/>
        <end position="329"/>
    </location>
</feature>
<evidence type="ECO:0000256" key="1">
    <source>
        <dbReference type="ARBA" id="ARBA00004651"/>
    </source>
</evidence>
<dbReference type="InterPro" id="IPR036259">
    <property type="entry name" value="MFS_trans_sf"/>
</dbReference>
<evidence type="ECO:0000256" key="4">
    <source>
        <dbReference type="ARBA" id="ARBA00022989"/>
    </source>
</evidence>
<dbReference type="Gene3D" id="1.20.1250.20">
    <property type="entry name" value="MFS general substrate transporter like domains"/>
    <property type="match status" value="1"/>
</dbReference>
<gene>
    <name evidence="7" type="ORF">NB700_002640</name>
</gene>
<evidence type="ECO:0000256" key="5">
    <source>
        <dbReference type="ARBA" id="ARBA00023136"/>
    </source>
</evidence>
<protein>
    <recommendedName>
        <fullName evidence="9">MFS transporter</fullName>
    </recommendedName>
</protein>
<feature type="transmembrane region" description="Helical" evidence="6">
    <location>
        <begin position="21"/>
        <end position="45"/>
    </location>
</feature>
<keyword evidence="3 6" id="KW-0812">Transmembrane</keyword>
<name>A0ABT3DYQ5_9XANT</name>
<keyword evidence="2" id="KW-1003">Cell membrane</keyword>
<feature type="transmembrane region" description="Helical" evidence="6">
    <location>
        <begin position="283"/>
        <end position="302"/>
    </location>
</feature>
<organism evidence="7 8">
    <name type="scientific">Xanthomonas sacchari</name>
    <dbReference type="NCBI Taxonomy" id="56458"/>
    <lineage>
        <taxon>Bacteria</taxon>
        <taxon>Pseudomonadati</taxon>
        <taxon>Pseudomonadota</taxon>
        <taxon>Gammaproteobacteria</taxon>
        <taxon>Lysobacterales</taxon>
        <taxon>Lysobacteraceae</taxon>
        <taxon>Xanthomonas</taxon>
    </lineage>
</organism>
<evidence type="ECO:0000313" key="7">
    <source>
        <dbReference type="EMBL" id="MCW0400084.1"/>
    </source>
</evidence>
<dbReference type="Proteomes" id="UP001320843">
    <property type="component" value="Unassembled WGS sequence"/>
</dbReference>
<dbReference type="InterPro" id="IPR050189">
    <property type="entry name" value="MFS_Efflux_Transporters"/>
</dbReference>
<feature type="transmembrane region" description="Helical" evidence="6">
    <location>
        <begin position="260"/>
        <end position="276"/>
    </location>
</feature>
<keyword evidence="8" id="KW-1185">Reference proteome</keyword>
<comment type="subcellular location">
    <subcellularLocation>
        <location evidence="1">Cell membrane</location>
        <topology evidence="1">Multi-pass membrane protein</topology>
    </subcellularLocation>
</comment>
<evidence type="ECO:0000256" key="2">
    <source>
        <dbReference type="ARBA" id="ARBA00022475"/>
    </source>
</evidence>
<dbReference type="PANTHER" id="PTHR43124:SF10">
    <property type="entry name" value="PURINE EFFLUX PUMP PBUE"/>
    <property type="match status" value="1"/>
</dbReference>
<reference evidence="7 8" key="1">
    <citation type="submission" date="2022-06" db="EMBL/GenBank/DDBJ databases">
        <title>Dynamics of rice microbiomes reveals core vertical transmitted seed endophytes.</title>
        <authorList>
            <person name="Liao K."/>
            <person name="Zhang X."/>
        </authorList>
    </citation>
    <scope>NUCLEOTIDE SEQUENCE [LARGE SCALE GENOMIC DNA]</scope>
    <source>
        <strain evidence="7 8">YT10-10-1</strain>
    </source>
</reference>
<feature type="transmembrane region" description="Helical" evidence="6">
    <location>
        <begin position="51"/>
        <end position="73"/>
    </location>
</feature>
<keyword evidence="4 6" id="KW-1133">Transmembrane helix</keyword>
<feature type="transmembrane region" description="Helical" evidence="6">
    <location>
        <begin position="145"/>
        <end position="168"/>
    </location>
</feature>
<accession>A0ABT3DYQ5</accession>
<feature type="transmembrane region" description="Helical" evidence="6">
    <location>
        <begin position="370"/>
        <end position="390"/>
    </location>
</feature>
<dbReference type="EMBL" id="JANFWR010000017">
    <property type="protein sequence ID" value="MCW0400084.1"/>
    <property type="molecule type" value="Genomic_DNA"/>
</dbReference>
<comment type="caution">
    <text evidence="7">The sequence shown here is derived from an EMBL/GenBank/DDBJ whole genome shotgun (WGS) entry which is preliminary data.</text>
</comment>
<sequence length="407" mass="41004">MTATPSPSSVASTAVHATRPLAAALSIGAIALLILGVQPIVLGALVEQHLITLPGVGVVAMGEIIALGIGVALGDALLPVSWQRATAVVAALLAAALNLATVQAQGDAAFVALRAAAGLAEGLLVWVATVSIVRAATPDRVTAVFMVLQALAQIALAAALALWVLPAAGWKGGFVAMAATCLLVLPLAAALPAAASQAPAASVQCATTATARLRWSPATLAPLLVAFLQMSAIGALWAYLEPLALRAGLDAHAAQLQTSWVLGMQIVGGLAAIYWVRRLSVTATLTLGSVALCLVAAAMYRVPGNATLGFAAVCVAFGFAWMFLMPFHVGLALRADAQGRVAVLVPAAQLIGSACGPLLASLLLHADDPAPVPLVGLGFALTAALLALWIGRRQRRPAVVEAGSHAG</sequence>
<evidence type="ECO:0000256" key="3">
    <source>
        <dbReference type="ARBA" id="ARBA00022692"/>
    </source>
</evidence>
<feature type="transmembrane region" description="Helical" evidence="6">
    <location>
        <begin position="111"/>
        <end position="133"/>
    </location>
</feature>
<evidence type="ECO:0000256" key="6">
    <source>
        <dbReference type="SAM" id="Phobius"/>
    </source>
</evidence>
<keyword evidence="5 6" id="KW-0472">Membrane</keyword>
<dbReference type="SUPFAM" id="SSF103473">
    <property type="entry name" value="MFS general substrate transporter"/>
    <property type="match status" value="1"/>
</dbReference>
<feature type="transmembrane region" description="Helical" evidence="6">
    <location>
        <begin position="220"/>
        <end position="240"/>
    </location>
</feature>
<evidence type="ECO:0000313" key="8">
    <source>
        <dbReference type="Proteomes" id="UP001320843"/>
    </source>
</evidence>
<proteinExistence type="predicted"/>